<evidence type="ECO:0000256" key="1">
    <source>
        <dbReference type="SAM" id="MobiDB-lite"/>
    </source>
</evidence>
<gene>
    <name evidence="2" type="ORF">ISN74_09735</name>
</gene>
<name>A0ABX7GYJ3_9GAMM</name>
<organism evidence="2 3">
    <name type="scientific">Dyella caseinilytica</name>
    <dbReference type="NCBI Taxonomy" id="1849581"/>
    <lineage>
        <taxon>Bacteria</taxon>
        <taxon>Pseudomonadati</taxon>
        <taxon>Pseudomonadota</taxon>
        <taxon>Gammaproteobacteria</taxon>
        <taxon>Lysobacterales</taxon>
        <taxon>Rhodanobacteraceae</taxon>
        <taxon>Dyella</taxon>
    </lineage>
</organism>
<feature type="compositionally biased region" description="Basic and acidic residues" evidence="1">
    <location>
        <begin position="78"/>
        <end position="99"/>
    </location>
</feature>
<evidence type="ECO:0000313" key="2">
    <source>
        <dbReference type="EMBL" id="QRN55571.1"/>
    </source>
</evidence>
<keyword evidence="3" id="KW-1185">Reference proteome</keyword>
<sequence length="99" mass="10597">MSKTIELLELIGQDASLRHASQEDLAQALDALNASEGLKVAAASGDKSRLGEELGHKHHPVRVNHNNGGCDPDEDDTQKEPGREGGEADETHPPSDRKP</sequence>
<dbReference type="RefSeq" id="WP_188799137.1">
    <property type="nucleotide sequence ID" value="NZ_BMIZ01000001.1"/>
</dbReference>
<reference evidence="2 3" key="1">
    <citation type="submission" date="2020-10" db="EMBL/GenBank/DDBJ databases">
        <title>Phylogeny of dyella-like bacteria.</title>
        <authorList>
            <person name="Fu J."/>
        </authorList>
    </citation>
    <scope>NUCLEOTIDE SEQUENCE [LARGE SCALE GENOMIC DNA]</scope>
    <source>
        <strain evidence="2 3">DHOB09</strain>
    </source>
</reference>
<dbReference type="Proteomes" id="UP000663181">
    <property type="component" value="Chromosome"/>
</dbReference>
<accession>A0ABX7GYJ3</accession>
<feature type="compositionally biased region" description="Basic and acidic residues" evidence="1">
    <location>
        <begin position="46"/>
        <end position="55"/>
    </location>
</feature>
<protein>
    <submittedName>
        <fullName evidence="2">Uncharacterized protein</fullName>
    </submittedName>
</protein>
<feature type="region of interest" description="Disordered" evidence="1">
    <location>
        <begin position="43"/>
        <end position="99"/>
    </location>
</feature>
<proteinExistence type="predicted"/>
<evidence type="ECO:0000313" key="3">
    <source>
        <dbReference type="Proteomes" id="UP000663181"/>
    </source>
</evidence>
<dbReference type="EMBL" id="CP064030">
    <property type="protein sequence ID" value="QRN55571.1"/>
    <property type="molecule type" value="Genomic_DNA"/>
</dbReference>